<evidence type="ECO:0000256" key="8">
    <source>
        <dbReference type="RuleBase" id="RU362056"/>
    </source>
</evidence>
<dbReference type="PANTHER" id="PTHR11388">
    <property type="entry name" value="ORGANIC ANION TRANSPORTER"/>
    <property type="match status" value="1"/>
</dbReference>
<evidence type="ECO:0000256" key="3">
    <source>
        <dbReference type="ARBA" id="ARBA00022475"/>
    </source>
</evidence>
<feature type="transmembrane region" description="Helical" evidence="8">
    <location>
        <begin position="23"/>
        <end position="46"/>
    </location>
</feature>
<reference evidence="11 12" key="1">
    <citation type="journal article" date="2008" name="Nature">
        <title>The Trichoplax genome and the nature of placozoans.</title>
        <authorList>
            <person name="Srivastava M."/>
            <person name="Begovic E."/>
            <person name="Chapman J."/>
            <person name="Putnam N.H."/>
            <person name="Hellsten U."/>
            <person name="Kawashima T."/>
            <person name="Kuo A."/>
            <person name="Mitros T."/>
            <person name="Salamov A."/>
            <person name="Carpenter M.L."/>
            <person name="Signorovitch A.Y."/>
            <person name="Moreno M.A."/>
            <person name="Kamm K."/>
            <person name="Grimwood J."/>
            <person name="Schmutz J."/>
            <person name="Shapiro H."/>
            <person name="Grigoriev I.V."/>
            <person name="Buss L.W."/>
            <person name="Schierwater B."/>
            <person name="Dellaporta S.L."/>
            <person name="Rokhsar D.S."/>
        </authorList>
    </citation>
    <scope>NUCLEOTIDE SEQUENCE [LARGE SCALE GENOMIC DNA]</scope>
    <source>
        <strain evidence="11 12">Grell-BS-1999</strain>
    </source>
</reference>
<keyword evidence="4 8" id="KW-0812">Transmembrane</keyword>
<comment type="caution">
    <text evidence="8">Lacks conserved residue(s) required for the propagation of feature annotation.</text>
</comment>
<dbReference type="OrthoDB" id="5062115at2759"/>
<name>B3S1M4_TRIAD</name>
<dbReference type="InterPro" id="IPR020846">
    <property type="entry name" value="MFS_dom"/>
</dbReference>
<dbReference type="InParanoid" id="B3S1M4"/>
<feature type="transmembrane region" description="Helical" evidence="8">
    <location>
        <begin position="53"/>
        <end position="75"/>
    </location>
</feature>
<dbReference type="GO" id="GO:0006811">
    <property type="term" value="P:monoatomic ion transport"/>
    <property type="evidence" value="ECO:0007669"/>
    <property type="project" value="UniProtKB-KW"/>
</dbReference>
<evidence type="ECO:0000313" key="11">
    <source>
        <dbReference type="EMBL" id="EDV23255.1"/>
    </source>
</evidence>
<dbReference type="PROSITE" id="PS51465">
    <property type="entry name" value="KAZAL_2"/>
    <property type="match status" value="1"/>
</dbReference>
<feature type="transmembrane region" description="Helical" evidence="8">
    <location>
        <begin position="269"/>
        <end position="292"/>
    </location>
</feature>
<feature type="domain" description="Kazal-like" evidence="10">
    <location>
        <begin position="389"/>
        <end position="446"/>
    </location>
</feature>
<dbReference type="InterPro" id="IPR004156">
    <property type="entry name" value="OATP"/>
</dbReference>
<dbReference type="GeneID" id="6755378"/>
<accession>B3S1M4</accession>
<dbReference type="EMBL" id="DS985247">
    <property type="protein sequence ID" value="EDV23255.1"/>
    <property type="molecule type" value="Genomic_DNA"/>
</dbReference>
<evidence type="ECO:0000259" key="9">
    <source>
        <dbReference type="PROSITE" id="PS50850"/>
    </source>
</evidence>
<feature type="transmembrane region" description="Helical" evidence="8">
    <location>
        <begin position="344"/>
        <end position="364"/>
    </location>
</feature>
<dbReference type="Proteomes" id="UP000009022">
    <property type="component" value="Unassembled WGS sequence"/>
</dbReference>
<feature type="non-terminal residue" evidence="11">
    <location>
        <position position="1"/>
    </location>
</feature>
<dbReference type="GO" id="GO:0022857">
    <property type="term" value="F:transmembrane transporter activity"/>
    <property type="evidence" value="ECO:0007669"/>
    <property type="project" value="InterPro"/>
</dbReference>
<dbReference type="eggNOG" id="KOG3626">
    <property type="taxonomic scope" value="Eukaryota"/>
</dbReference>
<evidence type="ECO:0000313" key="12">
    <source>
        <dbReference type="Proteomes" id="UP000009022"/>
    </source>
</evidence>
<feature type="transmembrane region" description="Helical" evidence="8">
    <location>
        <begin position="468"/>
        <end position="488"/>
    </location>
</feature>
<feature type="transmembrane region" description="Helical" evidence="8">
    <location>
        <begin position="119"/>
        <end position="146"/>
    </location>
</feature>
<gene>
    <name evidence="11" type="ORF">TRIADDRAFT_1133</name>
</gene>
<dbReference type="InterPro" id="IPR036259">
    <property type="entry name" value="MFS_trans_sf"/>
</dbReference>
<keyword evidence="12" id="KW-1185">Reference proteome</keyword>
<dbReference type="PROSITE" id="PS50850">
    <property type="entry name" value="MFS"/>
    <property type="match status" value="1"/>
</dbReference>
<keyword evidence="5 8" id="KW-1133">Transmembrane helix</keyword>
<dbReference type="CTD" id="6755378"/>
<dbReference type="Pfam" id="PF07648">
    <property type="entry name" value="Kazal_2"/>
    <property type="match status" value="1"/>
</dbReference>
<evidence type="ECO:0000256" key="7">
    <source>
        <dbReference type="ARBA" id="ARBA00023157"/>
    </source>
</evidence>
<dbReference type="Pfam" id="PF03137">
    <property type="entry name" value="OATP"/>
    <property type="match status" value="1"/>
</dbReference>
<dbReference type="PANTHER" id="PTHR11388:SF100">
    <property type="entry name" value="SOLUTE CARRIER ORGANIC ANION TRANSPORTER FAMILY MEMBER 4A1"/>
    <property type="match status" value="1"/>
</dbReference>
<keyword evidence="7" id="KW-1015">Disulfide bond</keyword>
<evidence type="ECO:0000259" key="10">
    <source>
        <dbReference type="PROSITE" id="PS51465"/>
    </source>
</evidence>
<dbReference type="GO" id="GO:0005886">
    <property type="term" value="C:plasma membrane"/>
    <property type="evidence" value="ECO:0007669"/>
    <property type="project" value="UniProtKB-SubCell"/>
</dbReference>
<keyword evidence="3" id="KW-1003">Cell membrane</keyword>
<dbReference type="KEGG" id="tad:TRIADDRAFT_1133"/>
<evidence type="ECO:0000256" key="5">
    <source>
        <dbReference type="ARBA" id="ARBA00022989"/>
    </source>
</evidence>
<dbReference type="NCBIfam" id="TIGR00805">
    <property type="entry name" value="oat"/>
    <property type="match status" value="1"/>
</dbReference>
<keyword evidence="6 8" id="KW-0472">Membrane</keyword>
<feature type="domain" description="Major facilitator superfamily (MFS) profile" evidence="9">
    <location>
        <begin position="1"/>
        <end position="574"/>
    </location>
</feature>
<keyword evidence="8" id="KW-0813">Transport</keyword>
<dbReference type="Gene3D" id="1.20.1250.20">
    <property type="entry name" value="MFS general substrate transporter like domains"/>
    <property type="match status" value="1"/>
</dbReference>
<feature type="transmembrane region" description="Helical" evidence="8">
    <location>
        <begin position="312"/>
        <end position="332"/>
    </location>
</feature>
<keyword evidence="8" id="KW-0406">Ion transport</keyword>
<feature type="transmembrane region" description="Helical" evidence="8">
    <location>
        <begin position="207"/>
        <end position="231"/>
    </location>
</feature>
<dbReference type="PhylomeDB" id="B3S1M4"/>
<organism evidence="11 12">
    <name type="scientific">Trichoplax adhaerens</name>
    <name type="common">Trichoplax reptans</name>
    <dbReference type="NCBI Taxonomy" id="10228"/>
    <lineage>
        <taxon>Eukaryota</taxon>
        <taxon>Metazoa</taxon>
        <taxon>Placozoa</taxon>
        <taxon>Uniplacotomia</taxon>
        <taxon>Trichoplacea</taxon>
        <taxon>Trichoplacidae</taxon>
        <taxon>Trichoplax</taxon>
    </lineage>
</organism>
<dbReference type="InterPro" id="IPR002350">
    <property type="entry name" value="Kazal_dom"/>
</dbReference>
<evidence type="ECO:0000256" key="2">
    <source>
        <dbReference type="ARBA" id="ARBA00009657"/>
    </source>
</evidence>
<sequence>VSGFKGSTISTLEKGFNLSATDIGVITIFFNVPNAICGLIFSFLAIHGHKGKWMTASLLIVGIGLLIYAMPHWIIGSYQILNHLVFGNNDGNCHPTITNHTLNSTAIISCNHANSSNGLYYFIFSLAQFIIGLGVCTLRTIGWSYIDDSVSPTSSPLYIGFVLAMFGLGPAAGYVVGGLIVNTFVYWPRQPPAGLNTDSPQWLGAWWLGYVASGILLLILIIPMIAFPRYLPNYQTYKAEREKQAVGKSKVDREYGRSFKEFWPATKELLTNIPFMATVGSVVVQSIMLSGLSTFMPKYIESQFGLRAADSSVYVGIILIIGLFGGMVIGGGIMNAKKMDALSIAKFTLIASILGAIAAAFFFIPRCDNPKIAGVYLSYANASDITGRPNLVSTCNRNCHCEINTFNPICDMKNKITYFSPCHAGCQSKQPSEMYKEVYYNCSCIQGSRQLNATFDAVKNYCPRNCTVFVPFLVLLGILVFLSYLNLVPATQLIIRCVPDSQKSFALSVEFFFVQLIGTIPGPLLIGYFIDTSCVLWNEQCGERKFCWLYDNATMTYWIGGLACLLKGAATFFS</sequence>
<dbReference type="SUPFAM" id="SSF103473">
    <property type="entry name" value="MFS general substrate transporter"/>
    <property type="match status" value="1"/>
</dbReference>
<feature type="transmembrane region" description="Helical" evidence="8">
    <location>
        <begin position="555"/>
        <end position="573"/>
    </location>
</feature>
<dbReference type="HOGENOM" id="CLU_008954_1_2_1"/>
<feature type="transmembrane region" description="Helical" evidence="8">
    <location>
        <begin position="509"/>
        <end position="530"/>
    </location>
</feature>
<feature type="non-terminal residue" evidence="11">
    <location>
        <position position="574"/>
    </location>
</feature>
<dbReference type="AlphaFoldDB" id="B3S1M4"/>
<comment type="similarity">
    <text evidence="2 8">Belongs to the organo anion transporter (TC 2.A.60) family.</text>
</comment>
<comment type="subcellular location">
    <subcellularLocation>
        <location evidence="1 8">Cell membrane</location>
        <topology evidence="1 8">Multi-pass membrane protein</topology>
    </subcellularLocation>
</comment>
<dbReference type="OMA" id="IASAYQF"/>
<protein>
    <recommendedName>
        <fullName evidence="8">Solute carrier organic anion transporter family member</fullName>
    </recommendedName>
</protein>
<feature type="transmembrane region" description="Helical" evidence="8">
    <location>
        <begin position="158"/>
        <end position="187"/>
    </location>
</feature>
<dbReference type="RefSeq" id="XP_002114165.1">
    <property type="nucleotide sequence ID" value="XM_002114129.1"/>
</dbReference>
<evidence type="ECO:0000256" key="4">
    <source>
        <dbReference type="ARBA" id="ARBA00022692"/>
    </source>
</evidence>
<evidence type="ECO:0000256" key="6">
    <source>
        <dbReference type="ARBA" id="ARBA00023136"/>
    </source>
</evidence>
<evidence type="ECO:0000256" key="1">
    <source>
        <dbReference type="ARBA" id="ARBA00004651"/>
    </source>
</evidence>
<proteinExistence type="inferred from homology"/>
<dbReference type="CDD" id="cd17336">
    <property type="entry name" value="MFS_SLCO_OATP"/>
    <property type="match status" value="1"/>
</dbReference>